<dbReference type="AlphaFoldDB" id="A0AAV5HTX1"/>
<gene>
    <name evidence="1" type="ORF">SLEP1_g6050</name>
</gene>
<comment type="caution">
    <text evidence="1">The sequence shown here is derived from an EMBL/GenBank/DDBJ whole genome shotgun (WGS) entry which is preliminary data.</text>
</comment>
<dbReference type="EMBL" id="BPVZ01000005">
    <property type="protein sequence ID" value="GKU92303.1"/>
    <property type="molecule type" value="Genomic_DNA"/>
</dbReference>
<reference evidence="1 2" key="1">
    <citation type="journal article" date="2021" name="Commun. Biol.">
        <title>The genome of Shorea leprosula (Dipterocarpaceae) highlights the ecological relevance of drought in aseasonal tropical rainforests.</title>
        <authorList>
            <person name="Ng K.K.S."/>
            <person name="Kobayashi M.J."/>
            <person name="Fawcett J.A."/>
            <person name="Hatakeyama M."/>
            <person name="Paape T."/>
            <person name="Ng C.H."/>
            <person name="Ang C.C."/>
            <person name="Tnah L.H."/>
            <person name="Lee C.T."/>
            <person name="Nishiyama T."/>
            <person name="Sese J."/>
            <person name="O'Brien M.J."/>
            <person name="Copetti D."/>
            <person name="Mohd Noor M.I."/>
            <person name="Ong R.C."/>
            <person name="Putra M."/>
            <person name="Sireger I.Z."/>
            <person name="Indrioko S."/>
            <person name="Kosugi Y."/>
            <person name="Izuno A."/>
            <person name="Isagi Y."/>
            <person name="Lee S.L."/>
            <person name="Shimizu K.K."/>
        </authorList>
    </citation>
    <scope>NUCLEOTIDE SEQUENCE [LARGE SCALE GENOMIC DNA]</scope>
    <source>
        <strain evidence="1">214</strain>
    </source>
</reference>
<name>A0AAV5HTX1_9ROSI</name>
<protein>
    <submittedName>
        <fullName evidence="1">Uncharacterized protein</fullName>
    </submittedName>
</protein>
<dbReference type="PANTHER" id="PTHR35485">
    <property type="entry name" value="OS01G0888900 PROTEIN"/>
    <property type="match status" value="1"/>
</dbReference>
<organism evidence="1 2">
    <name type="scientific">Rubroshorea leprosula</name>
    <dbReference type="NCBI Taxonomy" id="152421"/>
    <lineage>
        <taxon>Eukaryota</taxon>
        <taxon>Viridiplantae</taxon>
        <taxon>Streptophyta</taxon>
        <taxon>Embryophyta</taxon>
        <taxon>Tracheophyta</taxon>
        <taxon>Spermatophyta</taxon>
        <taxon>Magnoliopsida</taxon>
        <taxon>eudicotyledons</taxon>
        <taxon>Gunneridae</taxon>
        <taxon>Pentapetalae</taxon>
        <taxon>rosids</taxon>
        <taxon>malvids</taxon>
        <taxon>Malvales</taxon>
        <taxon>Dipterocarpaceae</taxon>
        <taxon>Rubroshorea</taxon>
    </lineage>
</organism>
<keyword evidence="2" id="KW-1185">Reference proteome</keyword>
<accession>A0AAV5HTX1</accession>
<evidence type="ECO:0000313" key="2">
    <source>
        <dbReference type="Proteomes" id="UP001054252"/>
    </source>
</evidence>
<dbReference type="PANTHER" id="PTHR35485:SF4">
    <property type="entry name" value="EXPRESSED PROTEIN"/>
    <property type="match status" value="1"/>
</dbReference>
<dbReference type="Proteomes" id="UP001054252">
    <property type="component" value="Unassembled WGS sequence"/>
</dbReference>
<evidence type="ECO:0000313" key="1">
    <source>
        <dbReference type="EMBL" id="GKU92303.1"/>
    </source>
</evidence>
<sequence>MEGLIPMVFKAIKKNRTRRQYQCLSTVAAQTYNIADFYMDGHSPVYLASSAEKAGSIHPEGSSHHRRYKSVSNFSSMDCSRAGASPEMGKKLVRFRSHKIFSCVTGA</sequence>
<proteinExistence type="predicted"/>